<dbReference type="AlphaFoldDB" id="A0A382A357"/>
<protein>
    <submittedName>
        <fullName evidence="1">Uncharacterized protein</fullName>
    </submittedName>
</protein>
<organism evidence="1">
    <name type="scientific">marine metagenome</name>
    <dbReference type="NCBI Taxonomy" id="408172"/>
    <lineage>
        <taxon>unclassified sequences</taxon>
        <taxon>metagenomes</taxon>
        <taxon>ecological metagenomes</taxon>
    </lineage>
</organism>
<evidence type="ECO:0000313" key="1">
    <source>
        <dbReference type="EMBL" id="SVA95661.1"/>
    </source>
</evidence>
<name>A0A382A357_9ZZZZ</name>
<dbReference type="EMBL" id="UINC01023627">
    <property type="protein sequence ID" value="SVA95661.1"/>
    <property type="molecule type" value="Genomic_DNA"/>
</dbReference>
<proteinExistence type="predicted"/>
<gene>
    <name evidence="1" type="ORF">METZ01_LOCUS148515</name>
</gene>
<reference evidence="1" key="1">
    <citation type="submission" date="2018-05" db="EMBL/GenBank/DDBJ databases">
        <authorList>
            <person name="Lanie J.A."/>
            <person name="Ng W.-L."/>
            <person name="Kazmierczak K.M."/>
            <person name="Andrzejewski T.M."/>
            <person name="Davidsen T.M."/>
            <person name="Wayne K.J."/>
            <person name="Tettelin H."/>
            <person name="Glass J.I."/>
            <person name="Rusch D."/>
            <person name="Podicherti R."/>
            <person name="Tsui H.-C.T."/>
            <person name="Winkler M.E."/>
        </authorList>
    </citation>
    <scope>NUCLEOTIDE SEQUENCE</scope>
</reference>
<sequence length="97" mass="11694">METAKINTDNEWTTVVDKKKVKRKKRMKKKLLQEQKNYYNNSRKLYKKNTKTEIKQFEPKTKIQETPETTYKETRNEVVIITNAFDSLLNEFDESSK</sequence>
<accession>A0A382A357</accession>